<feature type="compositionally biased region" description="Basic and acidic residues" evidence="1">
    <location>
        <begin position="11"/>
        <end position="21"/>
    </location>
</feature>
<evidence type="ECO:0000313" key="2">
    <source>
        <dbReference type="EMBL" id="KAF7830469.1"/>
    </source>
</evidence>
<dbReference type="EMBL" id="JAAIUW010000005">
    <property type="protein sequence ID" value="KAF7830469.1"/>
    <property type="molecule type" value="Genomic_DNA"/>
</dbReference>
<name>A0A834TYN8_9FABA</name>
<feature type="compositionally biased region" description="Polar residues" evidence="1">
    <location>
        <begin position="1"/>
        <end position="10"/>
    </location>
</feature>
<evidence type="ECO:0000256" key="1">
    <source>
        <dbReference type="SAM" id="MobiDB-lite"/>
    </source>
</evidence>
<keyword evidence="3" id="KW-1185">Reference proteome</keyword>
<comment type="caution">
    <text evidence="2">The sequence shown here is derived from an EMBL/GenBank/DDBJ whole genome shotgun (WGS) entry which is preliminary data.</text>
</comment>
<sequence>MPLLSSQASTVRREAREDRMKTPKSQDPTRGANPLNDSST</sequence>
<protein>
    <submittedName>
        <fullName evidence="2">Uncharacterized protein</fullName>
    </submittedName>
</protein>
<evidence type="ECO:0000313" key="3">
    <source>
        <dbReference type="Proteomes" id="UP000634136"/>
    </source>
</evidence>
<feature type="region of interest" description="Disordered" evidence="1">
    <location>
        <begin position="1"/>
        <end position="40"/>
    </location>
</feature>
<dbReference type="Proteomes" id="UP000634136">
    <property type="component" value="Unassembled WGS sequence"/>
</dbReference>
<organism evidence="2 3">
    <name type="scientific">Senna tora</name>
    <dbReference type="NCBI Taxonomy" id="362788"/>
    <lineage>
        <taxon>Eukaryota</taxon>
        <taxon>Viridiplantae</taxon>
        <taxon>Streptophyta</taxon>
        <taxon>Embryophyta</taxon>
        <taxon>Tracheophyta</taxon>
        <taxon>Spermatophyta</taxon>
        <taxon>Magnoliopsida</taxon>
        <taxon>eudicotyledons</taxon>
        <taxon>Gunneridae</taxon>
        <taxon>Pentapetalae</taxon>
        <taxon>rosids</taxon>
        <taxon>fabids</taxon>
        <taxon>Fabales</taxon>
        <taxon>Fabaceae</taxon>
        <taxon>Caesalpinioideae</taxon>
        <taxon>Cassia clade</taxon>
        <taxon>Senna</taxon>
    </lineage>
</organism>
<accession>A0A834TYN8</accession>
<proteinExistence type="predicted"/>
<reference evidence="2" key="1">
    <citation type="submission" date="2020-09" db="EMBL/GenBank/DDBJ databases">
        <title>Genome-Enabled Discovery of Anthraquinone Biosynthesis in Senna tora.</title>
        <authorList>
            <person name="Kang S.-H."/>
            <person name="Pandey R.P."/>
            <person name="Lee C.-M."/>
            <person name="Sim J.-S."/>
            <person name="Jeong J.-T."/>
            <person name="Choi B.-S."/>
            <person name="Jung M."/>
            <person name="Ginzburg D."/>
            <person name="Zhao K."/>
            <person name="Won S.Y."/>
            <person name="Oh T.-J."/>
            <person name="Yu Y."/>
            <person name="Kim N.-H."/>
            <person name="Lee O.R."/>
            <person name="Lee T.-H."/>
            <person name="Bashyal P."/>
            <person name="Kim T.-S."/>
            <person name="Lee W.-H."/>
            <person name="Kawkins C."/>
            <person name="Kim C.-K."/>
            <person name="Kim J.S."/>
            <person name="Ahn B.O."/>
            <person name="Rhee S.Y."/>
            <person name="Sohng J.K."/>
        </authorList>
    </citation>
    <scope>NUCLEOTIDE SEQUENCE</scope>
    <source>
        <tissue evidence="2">Leaf</tissue>
    </source>
</reference>
<gene>
    <name evidence="2" type="ORF">G2W53_012802</name>
</gene>
<dbReference type="AlphaFoldDB" id="A0A834TYN8"/>